<dbReference type="Gene3D" id="2.160.20.120">
    <property type="match status" value="1"/>
</dbReference>
<reference evidence="3" key="1">
    <citation type="submission" date="2024-05" db="EMBL/GenBank/DDBJ databases">
        <authorList>
            <person name="Yang L."/>
            <person name="Pan L."/>
        </authorList>
    </citation>
    <scope>NUCLEOTIDE SEQUENCE</scope>
    <source>
        <strain evidence="3">FCG-7</strain>
    </source>
</reference>
<protein>
    <submittedName>
        <fullName evidence="3">DUF2807 domain-containing protein</fullName>
    </submittedName>
</protein>
<evidence type="ECO:0000256" key="1">
    <source>
        <dbReference type="SAM" id="SignalP"/>
    </source>
</evidence>
<feature type="chain" id="PRO_5043638639" evidence="1">
    <location>
        <begin position="22"/>
        <end position="253"/>
    </location>
</feature>
<evidence type="ECO:0000259" key="2">
    <source>
        <dbReference type="Pfam" id="PF10988"/>
    </source>
</evidence>
<dbReference type="RefSeq" id="WP_348943710.1">
    <property type="nucleotide sequence ID" value="NZ_CP157355.1"/>
</dbReference>
<gene>
    <name evidence="3" type="ORF">ABHF33_09335</name>
</gene>
<feature type="domain" description="Putative auto-transporter adhesin head GIN" evidence="2">
    <location>
        <begin position="139"/>
        <end position="232"/>
    </location>
</feature>
<dbReference type="EMBL" id="CP157355">
    <property type="protein sequence ID" value="XBL99280.1"/>
    <property type="molecule type" value="Genomic_DNA"/>
</dbReference>
<evidence type="ECO:0000313" key="3">
    <source>
        <dbReference type="EMBL" id="XBL99280.1"/>
    </source>
</evidence>
<proteinExistence type="predicted"/>
<accession>A0AAU7F618</accession>
<dbReference type="KEGG" id="cmav:ABHF33_09335"/>
<organism evidence="3">
    <name type="scientific">Chitinibacter mangrovi</name>
    <dbReference type="NCBI Taxonomy" id="3153927"/>
    <lineage>
        <taxon>Bacteria</taxon>
        <taxon>Pseudomonadati</taxon>
        <taxon>Pseudomonadota</taxon>
        <taxon>Betaproteobacteria</taxon>
        <taxon>Neisseriales</taxon>
        <taxon>Chitinibacteraceae</taxon>
        <taxon>Chitinibacter</taxon>
    </lineage>
</organism>
<sequence length="253" mass="27235">MMIKKKWIFPAAVLAVLALGAATVLYSKPNPHFVINDGAAAFEYAFQNKDAIQPSGKMVEISLRNKGEKLQNYSPANIEQFCTIKPYIELDSALLDVLDQELLAQGIIKPKGDANIASKMPAIKFYSLLSAGPQETSLTEVENNGSAYIKVHCPSNQNVKISNRGAGRVEILTGYLENAIVENLGVGDVVMPNIKKLVKIDSRGTGSVAVGEAAKADVTLYGVGTVSFKNEPEMTSTIRGIGVIKTKAPHPYQ</sequence>
<feature type="signal peptide" evidence="1">
    <location>
        <begin position="1"/>
        <end position="21"/>
    </location>
</feature>
<dbReference type="AlphaFoldDB" id="A0AAU7F618"/>
<name>A0AAU7F618_9NEIS</name>
<dbReference type="InterPro" id="IPR021255">
    <property type="entry name" value="DUF2807"/>
</dbReference>
<keyword evidence="1" id="KW-0732">Signal</keyword>
<dbReference type="Pfam" id="PF10988">
    <property type="entry name" value="DUF2807"/>
    <property type="match status" value="1"/>
</dbReference>